<dbReference type="InterPro" id="IPR029058">
    <property type="entry name" value="AB_hydrolase_fold"/>
</dbReference>
<feature type="region of interest" description="Disordered" evidence="2">
    <location>
        <begin position="27"/>
        <end position="46"/>
    </location>
</feature>
<evidence type="ECO:0000256" key="3">
    <source>
        <dbReference type="SAM" id="SignalP"/>
    </source>
</evidence>
<dbReference type="GO" id="GO:0016787">
    <property type="term" value="F:hydrolase activity"/>
    <property type="evidence" value="ECO:0007669"/>
    <property type="project" value="UniProtKB-KW"/>
</dbReference>
<dbReference type="RefSeq" id="WP_394824934.1">
    <property type="nucleotide sequence ID" value="NZ_CP089984.1"/>
</dbReference>
<keyword evidence="6" id="KW-1185">Reference proteome</keyword>
<gene>
    <name evidence="5" type="ORF">LZC94_46745</name>
</gene>
<dbReference type="InterPro" id="IPR051340">
    <property type="entry name" value="Haloalkane_dehalogenase"/>
</dbReference>
<evidence type="ECO:0000256" key="1">
    <source>
        <dbReference type="ARBA" id="ARBA00022801"/>
    </source>
</evidence>
<dbReference type="Proteomes" id="UP001370348">
    <property type="component" value="Chromosome"/>
</dbReference>
<feature type="domain" description="AB hydrolase-1" evidence="4">
    <location>
        <begin position="95"/>
        <end position="338"/>
    </location>
</feature>
<dbReference type="InterPro" id="IPR000639">
    <property type="entry name" value="Epox_hydrolase-like"/>
</dbReference>
<dbReference type="PANTHER" id="PTHR42977:SF3">
    <property type="entry name" value="AB HYDROLASE-1 DOMAIN-CONTAINING PROTEIN"/>
    <property type="match status" value="1"/>
</dbReference>
<dbReference type="Gene3D" id="3.40.50.1820">
    <property type="entry name" value="alpha/beta hydrolase"/>
    <property type="match status" value="1"/>
</dbReference>
<dbReference type="PROSITE" id="PS51257">
    <property type="entry name" value="PROKAR_LIPOPROTEIN"/>
    <property type="match status" value="1"/>
</dbReference>
<proteinExistence type="predicted"/>
<evidence type="ECO:0000313" key="5">
    <source>
        <dbReference type="EMBL" id="WXB15309.1"/>
    </source>
</evidence>
<accession>A0ABZ2LWK5</accession>
<feature type="compositionally biased region" description="Polar residues" evidence="2">
    <location>
        <begin position="34"/>
        <end position="43"/>
    </location>
</feature>
<name>A0ABZ2LWK5_9BACT</name>
<evidence type="ECO:0000259" key="4">
    <source>
        <dbReference type="Pfam" id="PF00561"/>
    </source>
</evidence>
<protein>
    <submittedName>
        <fullName evidence="5">Alpha/beta hydrolase</fullName>
    </submittedName>
</protein>
<dbReference type="EMBL" id="CP089984">
    <property type="protein sequence ID" value="WXB15309.1"/>
    <property type="molecule type" value="Genomic_DNA"/>
</dbReference>
<feature type="chain" id="PRO_5045073794" evidence="3">
    <location>
        <begin position="22"/>
        <end position="357"/>
    </location>
</feature>
<dbReference type="SUPFAM" id="SSF53474">
    <property type="entry name" value="alpha/beta-Hydrolases"/>
    <property type="match status" value="1"/>
</dbReference>
<organism evidence="5 6">
    <name type="scientific">Pendulispora albinea</name>
    <dbReference type="NCBI Taxonomy" id="2741071"/>
    <lineage>
        <taxon>Bacteria</taxon>
        <taxon>Pseudomonadati</taxon>
        <taxon>Myxococcota</taxon>
        <taxon>Myxococcia</taxon>
        <taxon>Myxococcales</taxon>
        <taxon>Sorangiineae</taxon>
        <taxon>Pendulisporaceae</taxon>
        <taxon>Pendulispora</taxon>
    </lineage>
</organism>
<dbReference type="PRINTS" id="PR00412">
    <property type="entry name" value="EPOXHYDRLASE"/>
</dbReference>
<dbReference type="Pfam" id="PF00561">
    <property type="entry name" value="Abhydrolase_1"/>
    <property type="match status" value="1"/>
</dbReference>
<dbReference type="PRINTS" id="PR00111">
    <property type="entry name" value="ABHYDROLASE"/>
</dbReference>
<dbReference type="InterPro" id="IPR000073">
    <property type="entry name" value="AB_hydrolase_1"/>
</dbReference>
<dbReference type="PANTHER" id="PTHR42977">
    <property type="entry name" value="HYDROLASE-RELATED"/>
    <property type="match status" value="1"/>
</dbReference>
<keyword evidence="3" id="KW-0732">Signal</keyword>
<feature type="signal peptide" evidence="3">
    <location>
        <begin position="1"/>
        <end position="21"/>
    </location>
</feature>
<evidence type="ECO:0000313" key="6">
    <source>
        <dbReference type="Proteomes" id="UP001370348"/>
    </source>
</evidence>
<evidence type="ECO:0000256" key="2">
    <source>
        <dbReference type="SAM" id="MobiDB-lite"/>
    </source>
</evidence>
<keyword evidence="1 5" id="KW-0378">Hydrolase</keyword>
<sequence length="357" mass="39174">MKRSLSSLAAVAALTMLSALSGCSKDTAKPANTAGDTESSGAQLSAAKPANPTIAAAAAAPAAKTKVAFPITHHRTAKVDGIDIFYREGGKADLPTVVLLHGFPTSSHMFRNLIPVLSDRYHVIAPDYPGFGYSAMPDRKQFAYGFAKFAELVDGLLTQLGAKSYALYVQDYGAPVGYRLALRHPERVTALVVQNGNAYEEGLREFWAPIKAYWADGSQKHRDALRAGTTLAATKFQYTDGVKDVSRVDPEAWLHDQTLLDRPGNVEIQLDLFKDYATNVALYPKFQSFFRDRHPPTLIVWGRNDKIFPPEGAHPYLRDIPDAELHLIDSGHFALEDKGDEIAGLMSDFLDRKIARQ</sequence>
<reference evidence="5 6" key="1">
    <citation type="submission" date="2021-12" db="EMBL/GenBank/DDBJ databases">
        <title>Discovery of the Pendulisporaceae a myxobacterial family with distinct sporulation behavior and unique specialized metabolism.</title>
        <authorList>
            <person name="Garcia R."/>
            <person name="Popoff A."/>
            <person name="Bader C.D."/>
            <person name="Loehr J."/>
            <person name="Walesch S."/>
            <person name="Walt C."/>
            <person name="Boldt J."/>
            <person name="Bunk B."/>
            <person name="Haeckl F.J.F.P.J."/>
            <person name="Gunesch A.P."/>
            <person name="Birkelbach J."/>
            <person name="Nuebel U."/>
            <person name="Pietschmann T."/>
            <person name="Bach T."/>
            <person name="Mueller R."/>
        </authorList>
    </citation>
    <scope>NUCLEOTIDE SEQUENCE [LARGE SCALE GENOMIC DNA]</scope>
    <source>
        <strain evidence="5 6">MSr11954</strain>
    </source>
</reference>